<keyword evidence="5 8" id="KW-0411">Iron-sulfur</keyword>
<dbReference type="GO" id="GO:0051539">
    <property type="term" value="F:4 iron, 4 sulfur cluster binding"/>
    <property type="evidence" value="ECO:0007669"/>
    <property type="project" value="TreeGrafter"/>
</dbReference>
<keyword evidence="8" id="KW-0378">Hydrolase</keyword>
<dbReference type="InterPro" id="IPR034904">
    <property type="entry name" value="FSCA_dom_sf"/>
</dbReference>
<dbReference type="InterPro" id="IPR033756">
    <property type="entry name" value="YlxH/NBP35"/>
</dbReference>
<evidence type="ECO:0000313" key="11">
    <source>
        <dbReference type="EMBL" id="MBP1902395.1"/>
    </source>
</evidence>
<dbReference type="PANTHER" id="PTHR42961">
    <property type="entry name" value="IRON-SULFUR PROTEIN NUBPL"/>
    <property type="match status" value="1"/>
</dbReference>
<feature type="domain" description="MIP18 family-like" evidence="10">
    <location>
        <begin position="6"/>
        <end position="67"/>
    </location>
</feature>
<dbReference type="GO" id="GO:0140663">
    <property type="term" value="F:ATP-dependent FeS chaperone activity"/>
    <property type="evidence" value="ECO:0007669"/>
    <property type="project" value="InterPro"/>
</dbReference>
<gene>
    <name evidence="11" type="ORF">J2744_002085</name>
</gene>
<feature type="compositionally biased region" description="Basic and acidic residues" evidence="9">
    <location>
        <begin position="338"/>
        <end position="360"/>
    </location>
</feature>
<dbReference type="GO" id="GO:0005524">
    <property type="term" value="F:ATP binding"/>
    <property type="evidence" value="ECO:0007669"/>
    <property type="project" value="UniProtKB-UniRule"/>
</dbReference>
<dbReference type="PROSITE" id="PS01215">
    <property type="entry name" value="MRP"/>
    <property type="match status" value="1"/>
</dbReference>
<evidence type="ECO:0000313" key="12">
    <source>
        <dbReference type="Proteomes" id="UP000770586"/>
    </source>
</evidence>
<keyword evidence="3 8" id="KW-0067">ATP-binding</keyword>
<dbReference type="GO" id="GO:0016887">
    <property type="term" value="F:ATP hydrolysis activity"/>
    <property type="evidence" value="ECO:0007669"/>
    <property type="project" value="UniProtKB-UniRule"/>
</dbReference>
<feature type="region of interest" description="Disordered" evidence="9">
    <location>
        <begin position="338"/>
        <end position="380"/>
    </location>
</feature>
<feature type="compositionally biased region" description="Basic and acidic residues" evidence="9">
    <location>
        <begin position="314"/>
        <end position="326"/>
    </location>
</feature>
<dbReference type="Pfam" id="PF10609">
    <property type="entry name" value="ParA"/>
    <property type="match status" value="1"/>
</dbReference>
<dbReference type="HAMAP" id="MF_02040">
    <property type="entry name" value="Mrp_NBP35"/>
    <property type="match status" value="1"/>
</dbReference>
<dbReference type="SUPFAM" id="SSF52540">
    <property type="entry name" value="P-loop containing nucleoside triphosphate hydrolases"/>
    <property type="match status" value="1"/>
</dbReference>
<comment type="caution">
    <text evidence="11">The sequence shown here is derived from an EMBL/GenBank/DDBJ whole genome shotgun (WGS) entry which is preliminary data.</text>
</comment>
<dbReference type="InterPro" id="IPR000808">
    <property type="entry name" value="Mrp-like_CS"/>
</dbReference>
<keyword evidence="12" id="KW-1185">Reference proteome</keyword>
<keyword evidence="1 8" id="KW-0479">Metal-binding</keyword>
<keyword evidence="2 8" id="KW-0547">Nucleotide-binding</keyword>
<organism evidence="11 12">
    <name type="scientific">Halorubrum trapanicum</name>
    <dbReference type="NCBI Taxonomy" id="29284"/>
    <lineage>
        <taxon>Archaea</taxon>
        <taxon>Methanobacteriati</taxon>
        <taxon>Methanobacteriota</taxon>
        <taxon>Stenosarchaea group</taxon>
        <taxon>Halobacteria</taxon>
        <taxon>Halobacteriales</taxon>
        <taxon>Haloferacaceae</taxon>
        <taxon>Halorubrum</taxon>
    </lineage>
</organism>
<evidence type="ECO:0000259" key="10">
    <source>
        <dbReference type="Pfam" id="PF01883"/>
    </source>
</evidence>
<dbReference type="Gene3D" id="3.40.50.300">
    <property type="entry name" value="P-loop containing nucleotide triphosphate hydrolases"/>
    <property type="match status" value="1"/>
</dbReference>
<dbReference type="InterPro" id="IPR044304">
    <property type="entry name" value="NUBPL-like"/>
</dbReference>
<evidence type="ECO:0000256" key="5">
    <source>
        <dbReference type="ARBA" id="ARBA00023014"/>
    </source>
</evidence>
<dbReference type="GO" id="GO:0046872">
    <property type="term" value="F:metal ion binding"/>
    <property type="evidence" value="ECO:0007669"/>
    <property type="project" value="UniProtKB-KW"/>
</dbReference>
<dbReference type="FunFam" id="3.40.50.300:FF:001119">
    <property type="entry name" value="Iron-sulfur cluster carrier protein"/>
    <property type="match status" value="1"/>
</dbReference>
<dbReference type="CDD" id="cd02037">
    <property type="entry name" value="Mrp_NBP35"/>
    <property type="match status" value="1"/>
</dbReference>
<keyword evidence="4 8" id="KW-0408">Iron</keyword>
<evidence type="ECO:0000256" key="7">
    <source>
        <dbReference type="ARBA" id="ARBA00074706"/>
    </source>
</evidence>
<proteinExistence type="inferred from homology"/>
<evidence type="ECO:0000256" key="1">
    <source>
        <dbReference type="ARBA" id="ARBA00022723"/>
    </source>
</evidence>
<dbReference type="GO" id="GO:0016226">
    <property type="term" value="P:iron-sulfur cluster assembly"/>
    <property type="evidence" value="ECO:0007669"/>
    <property type="project" value="InterPro"/>
</dbReference>
<evidence type="ECO:0000256" key="4">
    <source>
        <dbReference type="ARBA" id="ARBA00023004"/>
    </source>
</evidence>
<dbReference type="Gene3D" id="3.30.300.130">
    <property type="entry name" value="Fe-S cluster assembly (FSCA)"/>
    <property type="match status" value="1"/>
</dbReference>
<evidence type="ECO:0000256" key="3">
    <source>
        <dbReference type="ARBA" id="ARBA00022840"/>
    </source>
</evidence>
<dbReference type="EMBL" id="JAGGKE010000008">
    <property type="protein sequence ID" value="MBP1902395.1"/>
    <property type="molecule type" value="Genomic_DNA"/>
</dbReference>
<dbReference type="InterPro" id="IPR027417">
    <property type="entry name" value="P-loop_NTPase"/>
</dbReference>
<protein>
    <recommendedName>
        <fullName evidence="7 8">Iron-sulfur cluster carrier protein</fullName>
    </recommendedName>
</protein>
<feature type="region of interest" description="Disordered" evidence="9">
    <location>
        <begin position="298"/>
        <end position="326"/>
    </location>
</feature>
<evidence type="ECO:0000256" key="2">
    <source>
        <dbReference type="ARBA" id="ARBA00022741"/>
    </source>
</evidence>
<dbReference type="InterPro" id="IPR002744">
    <property type="entry name" value="MIP18-like"/>
</dbReference>
<dbReference type="InterPro" id="IPR019591">
    <property type="entry name" value="Mrp/NBP35_ATP-bd"/>
</dbReference>
<dbReference type="Pfam" id="PF01883">
    <property type="entry name" value="FeS_assembly_P"/>
    <property type="match status" value="1"/>
</dbReference>
<dbReference type="Proteomes" id="UP000770586">
    <property type="component" value="Unassembled WGS sequence"/>
</dbReference>
<feature type="binding site" evidence="8">
    <location>
        <begin position="101"/>
        <end position="108"/>
    </location>
    <ligand>
        <name>ATP</name>
        <dbReference type="ChEBI" id="CHEBI:30616"/>
    </ligand>
</feature>
<comment type="similarity">
    <text evidence="8">Belongs to the Mrp/NBP35 ATP-binding proteins family.</text>
</comment>
<evidence type="ECO:0000256" key="6">
    <source>
        <dbReference type="ARBA" id="ARBA00058094"/>
    </source>
</evidence>
<evidence type="ECO:0000256" key="9">
    <source>
        <dbReference type="SAM" id="MobiDB-lite"/>
    </source>
</evidence>
<accession>A0A8J7RWN8</accession>
<dbReference type="RefSeq" id="WP_210113269.1">
    <property type="nucleotide sequence ID" value="NZ_BAAADX010000002.1"/>
</dbReference>
<reference evidence="11 12" key="1">
    <citation type="submission" date="2021-03" db="EMBL/GenBank/DDBJ databases">
        <title>Genomic Encyclopedia of Type Strains, Phase IV (KMG-IV): sequencing the most valuable type-strain genomes for metagenomic binning, comparative biology and taxonomic classification.</title>
        <authorList>
            <person name="Goeker M."/>
        </authorList>
    </citation>
    <scope>NUCLEOTIDE SEQUENCE [LARGE SCALE GENOMIC DNA]</scope>
    <source>
        <strain evidence="11 12">DSM 12287</strain>
    </source>
</reference>
<evidence type="ECO:0000256" key="8">
    <source>
        <dbReference type="HAMAP-Rule" id="MF_02040"/>
    </source>
</evidence>
<dbReference type="PANTHER" id="PTHR42961:SF2">
    <property type="entry name" value="IRON-SULFUR PROTEIN NUBPL"/>
    <property type="match status" value="1"/>
</dbReference>
<comment type="function">
    <text evidence="6 8">Binds and transfers iron-sulfur (Fe-S) clusters to target apoproteins. Can hydrolyze ATP.</text>
</comment>
<name>A0A8J7RWN8_9EURY</name>
<dbReference type="AlphaFoldDB" id="A0A8J7RWN8"/>
<sequence>MTLTEAELTDRLAAVEDPQNDDDIVAMGLVDDVTISDGTAEVSLAFNAPHAPAEMEIGDAVREVIEAAGLEPELRAEFREEHGHETDALPGVRNVIAVASGKGGVGKTTVAANLAAGLRERGARVGILDADVHGPNVPRLLPTENEPGVTPNEEIVPPASDGVRVMSTDHLMPDGDQPAVLRGPMVNNVMMKFVNEVEWGQLDYLVVDLPPGTGDASLNLLQSLPVAGVVIVTTPQEMAVADARKGLRLFDEHDAPVLGVVENMSAFQCPECGDTHAVFGEGGGDEIRDDYGVPVLSRLPVHPDFDSAGSDGPSVRDPDSPVKENLFEMVDSVADRVGEVNRKRVAERVGEWDAESKEGSEAGDGSGEEPADPDPVSASE</sequence>
<comment type="subunit">
    <text evidence="8">Homodimer.</text>
</comment>
<dbReference type="OrthoDB" id="8297at2157"/>
<dbReference type="SUPFAM" id="SSF117916">
    <property type="entry name" value="Fe-S cluster assembly (FSCA) domain-like"/>
    <property type="match status" value="1"/>
</dbReference>